<proteinExistence type="predicted"/>
<protein>
    <submittedName>
        <fullName evidence="2">ImmA/IrrE family metallo-endopeptidase</fullName>
    </submittedName>
</protein>
<evidence type="ECO:0000313" key="2">
    <source>
        <dbReference type="EMBL" id="MBP3957848.1"/>
    </source>
</evidence>
<keyword evidence="3" id="KW-1185">Reference proteome</keyword>
<organism evidence="2 3">
    <name type="scientific">Gemmata palustris</name>
    <dbReference type="NCBI Taxonomy" id="2822762"/>
    <lineage>
        <taxon>Bacteria</taxon>
        <taxon>Pseudomonadati</taxon>
        <taxon>Planctomycetota</taxon>
        <taxon>Planctomycetia</taxon>
        <taxon>Gemmatales</taxon>
        <taxon>Gemmataceae</taxon>
        <taxon>Gemmata</taxon>
    </lineage>
</organism>
<comment type="caution">
    <text evidence="2">The sequence shown here is derived from an EMBL/GenBank/DDBJ whole genome shotgun (WGS) entry which is preliminary data.</text>
</comment>
<evidence type="ECO:0000259" key="1">
    <source>
        <dbReference type="Pfam" id="PF06114"/>
    </source>
</evidence>
<sequence>MSHVSAAVASIYRKARRVVDPVRRGPVPLADLFDAAGVSHVALPALSLSAVAEHLLAERYVTEPRLVADLLDDRQPLAGLIFRLGGDGLAFVSADDILARRRFTAAHELGHFLLHRDRMTGFIADVTISETDEGAGDLEPEANRFAAELLMPEEVIRARATELQREHQACPRLVLAYRLASELLVSREAMRYRLKTLGVGDDD</sequence>
<dbReference type="PANTHER" id="PTHR43236:SF1">
    <property type="entry name" value="BLL7220 PROTEIN"/>
    <property type="match status" value="1"/>
</dbReference>
<dbReference type="Proteomes" id="UP000676565">
    <property type="component" value="Unassembled WGS sequence"/>
</dbReference>
<name>A0ABS5BW00_9BACT</name>
<accession>A0ABS5BW00</accession>
<reference evidence="2 3" key="1">
    <citation type="submission" date="2021-04" db="EMBL/GenBank/DDBJ databases">
        <authorList>
            <person name="Ivanova A."/>
        </authorList>
    </citation>
    <scope>NUCLEOTIDE SEQUENCE [LARGE SCALE GENOMIC DNA]</scope>
    <source>
        <strain evidence="2 3">G18</strain>
    </source>
</reference>
<dbReference type="InterPro" id="IPR010359">
    <property type="entry name" value="IrrE_HExxH"/>
</dbReference>
<evidence type="ECO:0000313" key="3">
    <source>
        <dbReference type="Proteomes" id="UP000676565"/>
    </source>
</evidence>
<gene>
    <name evidence="2" type="ORF">J8F10_21555</name>
</gene>
<dbReference type="Pfam" id="PF06114">
    <property type="entry name" value="Peptidase_M78"/>
    <property type="match status" value="1"/>
</dbReference>
<dbReference type="PANTHER" id="PTHR43236">
    <property type="entry name" value="ANTITOXIN HIGA1"/>
    <property type="match status" value="1"/>
</dbReference>
<dbReference type="EMBL" id="JAGKQQ010000001">
    <property type="protein sequence ID" value="MBP3957848.1"/>
    <property type="molecule type" value="Genomic_DNA"/>
</dbReference>
<feature type="domain" description="IrrE N-terminal-like" evidence="1">
    <location>
        <begin position="91"/>
        <end position="195"/>
    </location>
</feature>
<dbReference type="Gene3D" id="1.10.10.2910">
    <property type="match status" value="1"/>
</dbReference>
<dbReference type="InterPro" id="IPR052345">
    <property type="entry name" value="Rad_response_metalloprotease"/>
</dbReference>
<dbReference type="RefSeq" id="WP_210657296.1">
    <property type="nucleotide sequence ID" value="NZ_JAGKQQ010000001.1"/>
</dbReference>